<dbReference type="EMBL" id="BGPR01015276">
    <property type="protein sequence ID" value="GBN68632.1"/>
    <property type="molecule type" value="Genomic_DNA"/>
</dbReference>
<name>A0A4Y2QZ26_ARAVE</name>
<gene>
    <name evidence="1" type="ORF">AVEN_175934_1</name>
</gene>
<keyword evidence="2" id="KW-1185">Reference proteome</keyword>
<organism evidence="1 2">
    <name type="scientific">Araneus ventricosus</name>
    <name type="common">Orbweaver spider</name>
    <name type="synonym">Epeira ventricosa</name>
    <dbReference type="NCBI Taxonomy" id="182803"/>
    <lineage>
        <taxon>Eukaryota</taxon>
        <taxon>Metazoa</taxon>
        <taxon>Ecdysozoa</taxon>
        <taxon>Arthropoda</taxon>
        <taxon>Chelicerata</taxon>
        <taxon>Arachnida</taxon>
        <taxon>Araneae</taxon>
        <taxon>Araneomorphae</taxon>
        <taxon>Entelegynae</taxon>
        <taxon>Araneoidea</taxon>
        <taxon>Araneidae</taxon>
        <taxon>Araneus</taxon>
    </lineage>
</organism>
<dbReference type="AlphaFoldDB" id="A0A4Y2QZ26"/>
<protein>
    <submittedName>
        <fullName evidence="1">Uncharacterized protein</fullName>
    </submittedName>
</protein>
<evidence type="ECO:0000313" key="1">
    <source>
        <dbReference type="EMBL" id="GBN68632.1"/>
    </source>
</evidence>
<comment type="caution">
    <text evidence="1">The sequence shown here is derived from an EMBL/GenBank/DDBJ whole genome shotgun (WGS) entry which is preliminary data.</text>
</comment>
<proteinExistence type="predicted"/>
<accession>A0A4Y2QZ26</accession>
<evidence type="ECO:0000313" key="2">
    <source>
        <dbReference type="Proteomes" id="UP000499080"/>
    </source>
</evidence>
<dbReference type="Proteomes" id="UP000499080">
    <property type="component" value="Unassembled WGS sequence"/>
</dbReference>
<reference evidence="1 2" key="1">
    <citation type="journal article" date="2019" name="Sci. Rep.">
        <title>Orb-weaving spider Araneus ventricosus genome elucidates the spidroin gene catalogue.</title>
        <authorList>
            <person name="Kono N."/>
            <person name="Nakamura H."/>
            <person name="Ohtoshi R."/>
            <person name="Moran D.A.P."/>
            <person name="Shinohara A."/>
            <person name="Yoshida Y."/>
            <person name="Fujiwara M."/>
            <person name="Mori M."/>
            <person name="Tomita M."/>
            <person name="Arakawa K."/>
        </authorList>
    </citation>
    <scope>NUCLEOTIDE SEQUENCE [LARGE SCALE GENOMIC DNA]</scope>
</reference>
<sequence length="115" mass="12896">MTLSLDPLEQTNQVARIPAELMHRGPTVHYPSKGSPRTANTWGDPAAPANQISICELHVSFLGQDCSPEFSFVGQELTTRVVDELKTIFCVLNQRQCMKERDCIEHGRHSFVSEI</sequence>